<accession>A0AAJ1QEX0</accession>
<keyword evidence="1" id="KW-0812">Transmembrane</keyword>
<organism evidence="2 3">
    <name type="scientific">Empedobacter brevis</name>
    <dbReference type="NCBI Taxonomy" id="247"/>
    <lineage>
        <taxon>Bacteria</taxon>
        <taxon>Pseudomonadati</taxon>
        <taxon>Bacteroidota</taxon>
        <taxon>Flavobacteriia</taxon>
        <taxon>Flavobacteriales</taxon>
        <taxon>Weeksellaceae</taxon>
        <taxon>Empedobacter</taxon>
    </lineage>
</organism>
<feature type="transmembrane region" description="Helical" evidence="1">
    <location>
        <begin position="107"/>
        <end position="129"/>
    </location>
</feature>
<keyword evidence="1" id="KW-0472">Membrane</keyword>
<gene>
    <name evidence="2" type="ORF">HX001_09780</name>
</gene>
<dbReference type="Proteomes" id="UP001170959">
    <property type="component" value="Unassembled WGS sequence"/>
</dbReference>
<name>A0AAJ1QEX0_9FLAO</name>
<proteinExistence type="predicted"/>
<evidence type="ECO:0000256" key="1">
    <source>
        <dbReference type="SAM" id="Phobius"/>
    </source>
</evidence>
<reference evidence="2" key="1">
    <citation type="submission" date="2020-06" db="EMBL/GenBank/DDBJ databases">
        <authorList>
            <person name="Dong N."/>
        </authorList>
    </citation>
    <scope>NUCLEOTIDE SEQUENCE</scope>
    <source>
        <strain evidence="2">R655-4</strain>
    </source>
</reference>
<reference evidence="2" key="2">
    <citation type="journal article" date="2022" name="Sci. Total Environ.">
        <title>Prevalence, transmission, and molecular epidemiology of tet(X)-positive bacteria among humans, animals, and environmental niches in China: An epidemiological, and genomic-based study.</title>
        <authorList>
            <person name="Dong N."/>
            <person name="Zeng Y."/>
            <person name="Cai C."/>
            <person name="Sun C."/>
            <person name="Lu J."/>
            <person name="Liu C."/>
            <person name="Zhou H."/>
            <person name="Sun Q."/>
            <person name="Shu L."/>
            <person name="Wang H."/>
            <person name="Wang Y."/>
            <person name="Wang S."/>
            <person name="Wu C."/>
            <person name="Chan E.W."/>
            <person name="Chen G."/>
            <person name="Shen Z."/>
            <person name="Chen S."/>
            <person name="Zhang R."/>
        </authorList>
    </citation>
    <scope>NUCLEOTIDE SEQUENCE</scope>
    <source>
        <strain evidence="2">R655-4</strain>
    </source>
</reference>
<keyword evidence="1" id="KW-1133">Transmembrane helix</keyword>
<comment type="caution">
    <text evidence="2">The sequence shown here is derived from an EMBL/GenBank/DDBJ whole genome shotgun (WGS) entry which is preliminary data.</text>
</comment>
<feature type="transmembrane region" description="Helical" evidence="1">
    <location>
        <begin position="141"/>
        <end position="162"/>
    </location>
</feature>
<dbReference type="AlphaFoldDB" id="A0AAJ1QEX0"/>
<feature type="transmembrane region" description="Helical" evidence="1">
    <location>
        <begin position="7"/>
        <end position="27"/>
    </location>
</feature>
<evidence type="ECO:0000313" key="2">
    <source>
        <dbReference type="EMBL" id="MDM1072781.1"/>
    </source>
</evidence>
<dbReference type="EMBL" id="JACAGJ010000004">
    <property type="protein sequence ID" value="MDM1072781.1"/>
    <property type="molecule type" value="Genomic_DNA"/>
</dbReference>
<dbReference type="RefSeq" id="WP_150432064.1">
    <property type="nucleotide sequence ID" value="NZ_CP043634.1"/>
</dbReference>
<feature type="transmembrane region" description="Helical" evidence="1">
    <location>
        <begin position="53"/>
        <end position="74"/>
    </location>
</feature>
<evidence type="ECO:0000313" key="3">
    <source>
        <dbReference type="Proteomes" id="UP001170959"/>
    </source>
</evidence>
<sequence length="172" mass="20380">MTIKNLFVIIIKLTGLFFIIETFTMFIPEQLNLLINFDTIFPEELRSQNILSFPYITLVLIFIILLLIYYIFIYKTEIIIRFLRIEKYFGDTKIENLTIPIQKYTQISIIIISIILFIFQFPVFINVITKYFGVIESFREGIFPELISSTITIMLSFVGIIFSDKFSKFFTK</sequence>
<protein>
    <submittedName>
        <fullName evidence="2">Uncharacterized protein</fullName>
    </submittedName>
</protein>